<evidence type="ECO:0000313" key="5">
    <source>
        <dbReference type="EMBL" id="QUI21193.1"/>
    </source>
</evidence>
<dbReference type="SUPFAM" id="SSF52540">
    <property type="entry name" value="P-loop containing nucleoside triphosphate hydrolases"/>
    <property type="match status" value="2"/>
</dbReference>
<dbReference type="PANTHER" id="PTHR42855:SF2">
    <property type="entry name" value="DRUG RESISTANCE ABC TRANSPORTER,ATP-BINDING PROTEIN"/>
    <property type="match status" value="1"/>
</dbReference>
<keyword evidence="2" id="KW-0067">ATP-binding</keyword>
<feature type="region of interest" description="Disordered" evidence="3">
    <location>
        <begin position="242"/>
        <end position="262"/>
    </location>
</feature>
<gene>
    <name evidence="5" type="primary">abc-f</name>
    <name evidence="5" type="ORF">HZI73_02350</name>
</gene>
<feature type="domain" description="ABC transporter" evidence="4">
    <location>
        <begin position="5"/>
        <end position="218"/>
    </location>
</feature>
<dbReference type="NCBIfam" id="NF000355">
    <property type="entry name" value="ribo_prot_ABC_F"/>
    <property type="match status" value="1"/>
</dbReference>
<protein>
    <submittedName>
        <fullName evidence="5">ABC-F type ribosomal protection protein</fullName>
    </submittedName>
</protein>
<dbReference type="Pfam" id="PF00005">
    <property type="entry name" value="ABC_tran"/>
    <property type="match status" value="2"/>
</dbReference>
<dbReference type="SMART" id="SM00382">
    <property type="entry name" value="AAA"/>
    <property type="match status" value="2"/>
</dbReference>
<dbReference type="GO" id="GO:0016887">
    <property type="term" value="F:ATP hydrolysis activity"/>
    <property type="evidence" value="ECO:0007669"/>
    <property type="project" value="InterPro"/>
</dbReference>
<evidence type="ECO:0000256" key="1">
    <source>
        <dbReference type="ARBA" id="ARBA00022741"/>
    </source>
</evidence>
<dbReference type="RefSeq" id="WP_212696657.1">
    <property type="nucleotide sequence ID" value="NZ_CP058649.1"/>
</dbReference>
<name>A0A8J8SFF1_9FIRM</name>
<dbReference type="EMBL" id="CP058649">
    <property type="protein sequence ID" value="QUI21193.1"/>
    <property type="molecule type" value="Genomic_DNA"/>
</dbReference>
<dbReference type="PANTHER" id="PTHR42855">
    <property type="entry name" value="ABC TRANSPORTER ATP-BINDING SUBUNIT"/>
    <property type="match status" value="1"/>
</dbReference>
<dbReference type="Pfam" id="PF12848">
    <property type="entry name" value="ABC_tran_Xtn"/>
    <property type="match status" value="1"/>
</dbReference>
<dbReference type="Proteomes" id="UP000683246">
    <property type="component" value="Chromosome"/>
</dbReference>
<keyword evidence="6" id="KW-1185">Reference proteome</keyword>
<organism evidence="5 6">
    <name type="scientific">Vallitalea pronyensis</name>
    <dbReference type="NCBI Taxonomy" id="1348613"/>
    <lineage>
        <taxon>Bacteria</taxon>
        <taxon>Bacillati</taxon>
        <taxon>Bacillota</taxon>
        <taxon>Clostridia</taxon>
        <taxon>Lachnospirales</taxon>
        <taxon>Vallitaleaceae</taxon>
        <taxon>Vallitalea</taxon>
    </lineage>
</organism>
<reference evidence="5" key="1">
    <citation type="submission" date="2020-07" db="EMBL/GenBank/DDBJ databases">
        <title>Vallitalea pronyensis genome.</title>
        <authorList>
            <person name="Postec A."/>
        </authorList>
    </citation>
    <scope>NUCLEOTIDE SEQUENCE</scope>
    <source>
        <strain evidence="5">FatNI3</strain>
    </source>
</reference>
<dbReference type="KEGG" id="vpy:HZI73_02350"/>
<dbReference type="Gene3D" id="3.40.50.300">
    <property type="entry name" value="P-loop containing nucleotide triphosphate hydrolases"/>
    <property type="match status" value="2"/>
</dbReference>
<evidence type="ECO:0000256" key="2">
    <source>
        <dbReference type="ARBA" id="ARBA00022840"/>
    </source>
</evidence>
<dbReference type="AlphaFoldDB" id="A0A8J8SFF1"/>
<dbReference type="PROSITE" id="PS50893">
    <property type="entry name" value="ABC_TRANSPORTER_2"/>
    <property type="match status" value="2"/>
</dbReference>
<dbReference type="InterPro" id="IPR051309">
    <property type="entry name" value="ABCF_ATPase"/>
</dbReference>
<dbReference type="InterPro" id="IPR027417">
    <property type="entry name" value="P-loop_NTPase"/>
</dbReference>
<evidence type="ECO:0000256" key="3">
    <source>
        <dbReference type="SAM" id="MobiDB-lite"/>
    </source>
</evidence>
<keyword evidence="1" id="KW-0547">Nucleotide-binding</keyword>
<dbReference type="CDD" id="cd03221">
    <property type="entry name" value="ABCF_EF-3"/>
    <property type="match status" value="2"/>
</dbReference>
<dbReference type="PROSITE" id="PS00211">
    <property type="entry name" value="ABC_TRANSPORTER_1"/>
    <property type="match status" value="2"/>
</dbReference>
<evidence type="ECO:0000313" key="6">
    <source>
        <dbReference type="Proteomes" id="UP000683246"/>
    </source>
</evidence>
<feature type="domain" description="ABC transporter" evidence="4">
    <location>
        <begin position="316"/>
        <end position="528"/>
    </location>
</feature>
<dbReference type="InterPro" id="IPR017871">
    <property type="entry name" value="ABC_transporter-like_CS"/>
</dbReference>
<sequence>MSLLLKANHIKKEYQDRLILKDVNFHIVTGECVGIVGNNGAGKTTLVNIIADDISMDDGQLMWHDKTHTIGYLRQSSYYTEESFNALVNAHDASHIQNFFETSHKLGMDTTMDMNQTRLSKLSGGEKTKLVLSQIWATNPSVLILDEPTNHMDYDGVQWLIKALHQFVGTVILISHDRYFMDQVCQRIIEIEEGLTTSYKGNYTAYYEEKKFRRESQLRQYQEEEKYRKALDRDIKQLHEWAEKGHRDSTKKQKNSTSSKMGLKEKFRARAKKKDKAVKSRVKKLEKSRVEGVVKPKEEQTITFHFNPTSKSAKVLEADNLAMTFHDKVLFSNSSFYVKSGEKIALFGKNGCGKTTLIKLILDEIVPTSGHLRVNPNLKVAYLSQDVGDMDKDLRVVEYFSYHNNKEQGLTRTLLTNMGFTKKMMVTKVKDLSVGEKTRLKIASMVLSDNNILILDEPTNHLDLHTREMLEKTLSDYNGTIIMVSHDRYLLEKLCDKVLYFKDNRIMRSEYTFKAYMTRKETKSIPQEQIDQDLTKRRMIIENRITTILGELSHLASDSEAYQNLDKEFKRLIKEKQSLNP</sequence>
<proteinExistence type="predicted"/>
<accession>A0A8J8SFF1</accession>
<dbReference type="InterPro" id="IPR003439">
    <property type="entry name" value="ABC_transporter-like_ATP-bd"/>
</dbReference>
<dbReference type="InterPro" id="IPR003593">
    <property type="entry name" value="AAA+_ATPase"/>
</dbReference>
<dbReference type="GO" id="GO:0005524">
    <property type="term" value="F:ATP binding"/>
    <property type="evidence" value="ECO:0007669"/>
    <property type="project" value="UniProtKB-KW"/>
</dbReference>
<evidence type="ECO:0000259" key="4">
    <source>
        <dbReference type="PROSITE" id="PS50893"/>
    </source>
</evidence>
<feature type="compositionally biased region" description="Basic and acidic residues" evidence="3">
    <location>
        <begin position="242"/>
        <end position="251"/>
    </location>
</feature>
<dbReference type="InterPro" id="IPR032781">
    <property type="entry name" value="ABC_tran_Xtn"/>
</dbReference>